<dbReference type="GO" id="GO:0048237">
    <property type="term" value="C:rough endoplasmic reticulum lumen"/>
    <property type="evidence" value="ECO:0007669"/>
    <property type="project" value="TreeGrafter"/>
</dbReference>
<dbReference type="Gene3D" id="1.20.81.10">
    <property type="entry name" value="RAP domain"/>
    <property type="match status" value="2"/>
</dbReference>
<dbReference type="Pfam" id="PF06401">
    <property type="entry name" value="Alpha-2-MRAP_C"/>
    <property type="match status" value="2"/>
</dbReference>
<feature type="domain" description="Alpha-2-macroglobulin RAP C-terminal" evidence="1">
    <location>
        <begin position="46"/>
        <end position="186"/>
    </location>
</feature>
<accession>A0A7L2QTN3</accession>
<comment type="caution">
    <text evidence="2">The sequence shown here is derived from an EMBL/GenBank/DDBJ whole genome shotgun (WGS) entry which is preliminary data.</text>
</comment>
<dbReference type="OrthoDB" id="5817428at2759"/>
<feature type="non-terminal residue" evidence="2">
    <location>
        <position position="186"/>
    </location>
</feature>
<dbReference type="Proteomes" id="UP000570288">
    <property type="component" value="Unassembled WGS sequence"/>
</dbReference>
<dbReference type="EMBL" id="VYZR01052917">
    <property type="protein sequence ID" value="NXR99645.1"/>
    <property type="molecule type" value="Genomic_DNA"/>
</dbReference>
<dbReference type="InterPro" id="IPR036744">
    <property type="entry name" value="RAP_sf"/>
</dbReference>
<name>A0A7L2QTN3_9PASS</name>
<dbReference type="GO" id="GO:0002091">
    <property type="term" value="P:negative regulation of receptor internalization"/>
    <property type="evidence" value="ECO:0007669"/>
    <property type="project" value="TreeGrafter"/>
</dbReference>
<dbReference type="GO" id="GO:0070326">
    <property type="term" value="F:very-low-density lipoprotein particle receptor binding"/>
    <property type="evidence" value="ECO:0007669"/>
    <property type="project" value="TreeGrafter"/>
</dbReference>
<dbReference type="InterPro" id="IPR010483">
    <property type="entry name" value="Alpha_2_MRAP_C"/>
</dbReference>
<dbReference type="GO" id="GO:0035473">
    <property type="term" value="F:lipase binding"/>
    <property type="evidence" value="ECO:0007669"/>
    <property type="project" value="TreeGrafter"/>
</dbReference>
<organism evidence="2 3">
    <name type="scientific">Oxylabes madagascariensis</name>
    <name type="common">white-throated Oxylabes</name>
    <dbReference type="NCBI Taxonomy" id="98144"/>
    <lineage>
        <taxon>Eukaryota</taxon>
        <taxon>Metazoa</taxon>
        <taxon>Chordata</taxon>
        <taxon>Craniata</taxon>
        <taxon>Vertebrata</taxon>
        <taxon>Euteleostomi</taxon>
        <taxon>Archelosauria</taxon>
        <taxon>Archosauria</taxon>
        <taxon>Dinosauria</taxon>
        <taxon>Saurischia</taxon>
        <taxon>Theropoda</taxon>
        <taxon>Coelurosauria</taxon>
        <taxon>Aves</taxon>
        <taxon>Neognathae</taxon>
        <taxon>Neoaves</taxon>
        <taxon>Telluraves</taxon>
        <taxon>Australaves</taxon>
        <taxon>Passeriformes</taxon>
        <taxon>Sylvioidea</taxon>
        <taxon>Timaliidae</taxon>
        <taxon>Oxylabes</taxon>
    </lineage>
</organism>
<dbReference type="PANTHER" id="PTHR16560:SF2">
    <property type="entry name" value="ALPHA-2-MACROGLOBULIN RECEPTOR-ASSOCIATED PROTEIN"/>
    <property type="match status" value="1"/>
</dbReference>
<gene>
    <name evidence="2" type="primary">Lrpap1</name>
    <name evidence="2" type="ORF">OXYMAD_R08565</name>
</gene>
<evidence type="ECO:0000313" key="3">
    <source>
        <dbReference type="Proteomes" id="UP000570288"/>
    </source>
</evidence>
<protein>
    <submittedName>
        <fullName evidence="2">AMRP protein</fullName>
    </submittedName>
</protein>
<sequence>QAKTSGKFSDEELDKLWREFKHHKEKIREYNILLETVSRTEEEILHNKHRELKEKLRSINQGFERLRKVSHQGYDTTSGMIQQHAGQAMPLSSSLSLGFFALKNLFEELKHFEAKIEKHHHYQKQLEISHQKLKHVEETGDKDHLNRNKEKYAMLQEKTKELGYKVKKHLQDLSSRISQGLQHNEL</sequence>
<dbReference type="AlphaFoldDB" id="A0A7L2QTN3"/>
<dbReference type="GO" id="GO:0005801">
    <property type="term" value="C:cis-Golgi network"/>
    <property type="evidence" value="ECO:0007669"/>
    <property type="project" value="TreeGrafter"/>
</dbReference>
<dbReference type="GO" id="GO:0005768">
    <property type="term" value="C:endosome"/>
    <property type="evidence" value="ECO:0007669"/>
    <property type="project" value="TreeGrafter"/>
</dbReference>
<dbReference type="InterPro" id="IPR038003">
    <property type="entry name" value="A2-macroglobuin_RAP"/>
</dbReference>
<dbReference type="GO" id="GO:0008201">
    <property type="term" value="F:heparin binding"/>
    <property type="evidence" value="ECO:0007669"/>
    <property type="project" value="InterPro"/>
</dbReference>
<feature type="non-terminal residue" evidence="2">
    <location>
        <position position="1"/>
    </location>
</feature>
<dbReference type="PANTHER" id="PTHR16560">
    <property type="entry name" value="ALPHA-2-MACROGLOBULIN RECEPTOR-ASSOCIATED PROTEIN"/>
    <property type="match status" value="1"/>
</dbReference>
<dbReference type="GO" id="GO:0005886">
    <property type="term" value="C:plasma membrane"/>
    <property type="evidence" value="ECO:0007669"/>
    <property type="project" value="TreeGrafter"/>
</dbReference>
<keyword evidence="3" id="KW-1185">Reference proteome</keyword>
<dbReference type="GO" id="GO:0005793">
    <property type="term" value="C:endoplasmic reticulum-Golgi intermediate compartment"/>
    <property type="evidence" value="ECO:0007669"/>
    <property type="project" value="TreeGrafter"/>
</dbReference>
<evidence type="ECO:0000313" key="2">
    <source>
        <dbReference type="EMBL" id="NXR99645.1"/>
    </source>
</evidence>
<feature type="domain" description="Alpha-2-macroglobulin RAP C-terminal" evidence="1">
    <location>
        <begin position="1"/>
        <end position="44"/>
    </location>
</feature>
<dbReference type="GO" id="GO:0048019">
    <property type="term" value="F:receptor antagonist activity"/>
    <property type="evidence" value="ECO:0007669"/>
    <property type="project" value="InterPro"/>
</dbReference>
<reference evidence="2 3" key="1">
    <citation type="submission" date="2019-09" db="EMBL/GenBank/DDBJ databases">
        <title>Bird 10,000 Genomes (B10K) Project - Family phase.</title>
        <authorList>
            <person name="Zhang G."/>
        </authorList>
    </citation>
    <scope>NUCLEOTIDE SEQUENCE [LARGE SCALE GENOMIC DNA]</scope>
    <source>
        <strain evidence="2">B10K-DU-002-81</strain>
    </source>
</reference>
<dbReference type="GO" id="GO:0010916">
    <property type="term" value="P:negative regulation of very-low-density lipoprotein particle clearance"/>
    <property type="evidence" value="ECO:0007669"/>
    <property type="project" value="TreeGrafter"/>
</dbReference>
<dbReference type="SUPFAM" id="SSF47045">
    <property type="entry name" value="RAP domain-like"/>
    <property type="match status" value="2"/>
</dbReference>
<dbReference type="GO" id="GO:0050750">
    <property type="term" value="F:low-density lipoprotein particle receptor binding"/>
    <property type="evidence" value="ECO:0007669"/>
    <property type="project" value="InterPro"/>
</dbReference>
<proteinExistence type="predicted"/>
<evidence type="ECO:0000259" key="1">
    <source>
        <dbReference type="Pfam" id="PF06401"/>
    </source>
</evidence>